<keyword evidence="3" id="KW-1185">Reference proteome</keyword>
<gene>
    <name evidence="2" type="ORF">HC175_05310</name>
</gene>
<dbReference type="InterPro" id="IPR023614">
    <property type="entry name" value="Porin_dom_sf"/>
</dbReference>
<dbReference type="RefSeq" id="WP_168137433.1">
    <property type="nucleotide sequence ID" value="NZ_JAAVJR010000002.1"/>
</dbReference>
<evidence type="ECO:0000313" key="3">
    <source>
        <dbReference type="Proteomes" id="UP000703674"/>
    </source>
</evidence>
<name>A0ABX1CZI2_9FLAO</name>
<dbReference type="SUPFAM" id="SSF56935">
    <property type="entry name" value="Porins"/>
    <property type="match status" value="1"/>
</dbReference>
<dbReference type="Gene3D" id="2.40.160.10">
    <property type="entry name" value="Porin"/>
    <property type="match status" value="1"/>
</dbReference>
<evidence type="ECO:0008006" key="4">
    <source>
        <dbReference type="Google" id="ProtNLM"/>
    </source>
</evidence>
<proteinExistence type="predicted"/>
<keyword evidence="1" id="KW-0732">Signal</keyword>
<accession>A0ABX1CZI2</accession>
<organism evidence="2 3">
    <name type="scientific">Salinimicrobium oceani</name>
    <dbReference type="NCBI Taxonomy" id="2722702"/>
    <lineage>
        <taxon>Bacteria</taxon>
        <taxon>Pseudomonadati</taxon>
        <taxon>Bacteroidota</taxon>
        <taxon>Flavobacteriia</taxon>
        <taxon>Flavobacteriales</taxon>
        <taxon>Flavobacteriaceae</taxon>
        <taxon>Salinimicrobium</taxon>
    </lineage>
</organism>
<evidence type="ECO:0000313" key="2">
    <source>
        <dbReference type="EMBL" id="NJW52329.1"/>
    </source>
</evidence>
<comment type="caution">
    <text evidence="2">The sequence shown here is derived from an EMBL/GenBank/DDBJ whole genome shotgun (WGS) entry which is preliminary data.</text>
</comment>
<dbReference type="Proteomes" id="UP000703674">
    <property type="component" value="Unassembled WGS sequence"/>
</dbReference>
<reference evidence="2 3" key="1">
    <citation type="submission" date="2020-03" db="EMBL/GenBank/DDBJ databases">
        <title>Salinimicrobium sp. nov, isolated from SCS.</title>
        <authorList>
            <person name="Cao W.R."/>
        </authorList>
    </citation>
    <scope>NUCLEOTIDE SEQUENCE [LARGE SCALE GENOMIC DNA]</scope>
    <source>
        <strain evidence="3">J15B91</strain>
    </source>
</reference>
<protein>
    <recommendedName>
        <fullName evidence="4">Phosphate-selective porin O and P</fullName>
    </recommendedName>
</protein>
<feature type="chain" id="PRO_5047268741" description="Phosphate-selective porin O and P" evidence="1">
    <location>
        <begin position="23"/>
        <end position="431"/>
    </location>
</feature>
<dbReference type="EMBL" id="JAAVJR010000002">
    <property type="protein sequence ID" value="NJW52329.1"/>
    <property type="molecule type" value="Genomic_DNA"/>
</dbReference>
<evidence type="ECO:0000256" key="1">
    <source>
        <dbReference type="SAM" id="SignalP"/>
    </source>
</evidence>
<feature type="signal peptide" evidence="1">
    <location>
        <begin position="1"/>
        <end position="22"/>
    </location>
</feature>
<sequence length="431" mass="48374">MKNLIKYSGIALLMALGFQAQAQEADVVVKENSNTLWDRTIPNFRAPDQRGINEFEPNKDTITDFDGVQVRVGGASTIQFQSLSQESSGVTLPELEGNFNLATANLDLDVLLYDGVRMHLRTYLSSQHHTEAYVKGGYIQIDKLDFISEGFAQGLMDHMRIRIGHMENNYGDAHFRRTDNAMALYNPFVGNYLMDSFTTEVGAEVYMFNGPWLGMVGFTNGKLNQSTSGDGETDPSFLAKVGYDNQFSEDFRFRLTGSIFYSGHNYGRGNYLYTGDRAGTRYYNVMTEEGGDFRAGRISPSFKNEMTSIMINPFVKYGGLEFFGIIETSTGKDKNESDTRTYNHLAGELLYRFGAEEDFYLGGRYSTVTGDLTNTNEISVNRIQLGAGWFMTKNILAKLEYVNQDYNDYPSTSNLHEGNFNGITLEAAISF</sequence>